<dbReference type="SUPFAM" id="SSF56784">
    <property type="entry name" value="HAD-like"/>
    <property type="match status" value="1"/>
</dbReference>
<feature type="domain" description="Cation-transporting P-type ATPase C-terminal" evidence="7">
    <location>
        <begin position="1000"/>
        <end position="1118"/>
    </location>
</feature>
<comment type="subcellular location">
    <subcellularLocation>
        <location evidence="1">Membrane</location>
    </subcellularLocation>
</comment>
<feature type="transmembrane region" description="Helical" evidence="6">
    <location>
        <begin position="350"/>
        <end position="370"/>
    </location>
</feature>
<dbReference type="Gene3D" id="2.70.150.10">
    <property type="entry name" value="Calcium-transporting ATPase, cytoplasmic transduction domain A"/>
    <property type="match status" value="1"/>
</dbReference>
<evidence type="ECO:0000256" key="3">
    <source>
        <dbReference type="ARBA" id="ARBA00022989"/>
    </source>
</evidence>
<evidence type="ECO:0000256" key="4">
    <source>
        <dbReference type="ARBA" id="ARBA00023136"/>
    </source>
</evidence>
<keyword evidence="3 6" id="KW-1133">Transmembrane helix</keyword>
<proteinExistence type="predicted"/>
<keyword evidence="9" id="KW-1185">Reference proteome</keyword>
<dbReference type="SUPFAM" id="SSF81665">
    <property type="entry name" value="Calcium ATPase, transmembrane domain M"/>
    <property type="match status" value="1"/>
</dbReference>
<feature type="compositionally biased region" description="Polar residues" evidence="5">
    <location>
        <begin position="8"/>
        <end position="21"/>
    </location>
</feature>
<feature type="transmembrane region" description="Helical" evidence="6">
    <location>
        <begin position="144"/>
        <end position="163"/>
    </location>
</feature>
<dbReference type="InterPro" id="IPR023214">
    <property type="entry name" value="HAD_sf"/>
</dbReference>
<dbReference type="InterPro" id="IPR036412">
    <property type="entry name" value="HAD-like_sf"/>
</dbReference>
<accession>A0A9N8Z1W5</accession>
<keyword evidence="2 6" id="KW-0812">Transmembrane</keyword>
<dbReference type="SUPFAM" id="SSF81660">
    <property type="entry name" value="Metal cation-transporting ATPase, ATP-binding domain N"/>
    <property type="match status" value="1"/>
</dbReference>
<feature type="transmembrane region" description="Helical" evidence="6">
    <location>
        <begin position="1106"/>
        <end position="1128"/>
    </location>
</feature>
<protein>
    <submittedName>
        <fullName evidence="8">12166_t:CDS:1</fullName>
    </submittedName>
</protein>
<dbReference type="EMBL" id="CAJVPS010000190">
    <property type="protein sequence ID" value="CAG8462820.1"/>
    <property type="molecule type" value="Genomic_DNA"/>
</dbReference>
<feature type="region of interest" description="Disordered" evidence="5">
    <location>
        <begin position="1"/>
        <end position="21"/>
    </location>
</feature>
<dbReference type="Gene3D" id="3.40.1110.10">
    <property type="entry name" value="Calcium-transporting ATPase, cytoplasmic domain N"/>
    <property type="match status" value="1"/>
</dbReference>
<evidence type="ECO:0000256" key="1">
    <source>
        <dbReference type="ARBA" id="ARBA00004370"/>
    </source>
</evidence>
<dbReference type="Pfam" id="PF00689">
    <property type="entry name" value="Cation_ATPase_C"/>
    <property type="match status" value="1"/>
</dbReference>
<evidence type="ECO:0000256" key="5">
    <source>
        <dbReference type="SAM" id="MobiDB-lite"/>
    </source>
</evidence>
<reference evidence="8" key="1">
    <citation type="submission" date="2021-06" db="EMBL/GenBank/DDBJ databases">
        <authorList>
            <person name="Kallberg Y."/>
            <person name="Tangrot J."/>
            <person name="Rosling A."/>
        </authorList>
    </citation>
    <scope>NUCLEOTIDE SEQUENCE</scope>
    <source>
        <strain evidence="8">FL130A</strain>
    </source>
</reference>
<sequence>MDSVQFDARSNGNETASGSSTFLDATKDVQADDTDYALTELKLDKGENIKCFIRGEPAPDLHEKDLLARPGCGLSSEQALEKLIGAANRILSEHQEQLPKINYTREFLTRPDSLLTIFSFLLLIAFFVYGTLNSSPYQFRLNSILVEAVLIFAALIWNSILYAREMRLTSTEISVRAKNILEQLKKSVVRDGFLRDFPTSLLVEGDTIEMMYGDSAPCTMKYVGSPFDNGSSSLDPSSEYIIEANQVFNPSLFGSFSDAVLEHHIKIRGRYQFISLQTPWVDSLRDALKQKRPATVIRKQAEVLEKFFLRKVISLVLVAVIVVNLLRYIIKDILGNNGNVKQGFELFTLLPVYAILPILPISFPTLWLIIRCFGNATILVLSEALQTSKTEYEDDEEVDEFDAGAPPPTKNIHLNGAVVLNKFLYLLTKWDQASLTRSTNLFESLGGTTVICSIDREGTISSPFPSVEHILFPRHGGETTFLDVSENPNRHFSVQFEDQDWEQYLSCLKPVGLNLLLNTNCGVLQGKKHNDQHRKYSSINIHAKTKPARQACLCRLGKEIGFTNDALQAFVRRKEIYTFAPCHPSLKGHIRNDQWEVPSMVSSIYEETGLGTYQLLSDGHVEIILDNCSDYWDGESLQPMTEGLEKKIYDFYENAIINDMQCIAYAYRPINVENKIPFLNYNCVNDPAAATHIVLPPTSDEKAPDDSYLTEHDITLSQWIRYKRLKAGQLEGLHDFIFEEGREFPQDQIEKFYRDVTKGQIFLSMVTLCHQPKVDVCNFIEDLSGAGIRFVYFSPTAERESKAYAERLGLETDWNSCILLSSPGDLNSSYRQMHDIKARLPVGIQNIRNHLEEVDDIPLHVSLFAECTPDSTYEMIKIFQEYGEVVCCLGSALKSSNARIFALADVGIAMEPTHTQAQTHNGLCCLQGDKGQLPLALGASLTTLPCGLFMRYDTSLYALADLIREARRLTNCLRMGAAFMIGSYLSITTLLFLSCVLFLPPIFTGYQILWVLWVISPLLAFSFFFNPHEADTMTTMPVKNVDHLSDLARFIAYFFLRFSLPMIMCLTVFILSLSYFDDNGAGSFIFGSFGNEVWLNWSKKQQWEVLYAQNCALFIFVWYLACLSPTFLHRTLSLRDFVPYHNHVWYNITNNLHINFHIHWATSIGIHAFAWSTAIILVSNLIAVADNFRTGARGGWQQVTEILRRDSGVTQHVFDKAPAQHKLSMAKQSQATTKHRGMLSDLSQYLHKPAGGQAKPRDIVGSQ</sequence>
<dbReference type="InterPro" id="IPR023298">
    <property type="entry name" value="ATPase_P-typ_TM_dom_sf"/>
</dbReference>
<dbReference type="PANTHER" id="PTHR13219">
    <property type="entry name" value="TRANSMEMBRANE PROTEIN 94"/>
    <property type="match status" value="1"/>
</dbReference>
<feature type="transmembrane region" description="Helical" evidence="6">
    <location>
        <begin position="308"/>
        <end position="330"/>
    </location>
</feature>
<evidence type="ECO:0000313" key="9">
    <source>
        <dbReference type="Proteomes" id="UP000789508"/>
    </source>
</evidence>
<evidence type="ECO:0000259" key="7">
    <source>
        <dbReference type="Pfam" id="PF00689"/>
    </source>
</evidence>
<dbReference type="Proteomes" id="UP000789508">
    <property type="component" value="Unassembled WGS sequence"/>
</dbReference>
<dbReference type="OrthoDB" id="5568754at2759"/>
<dbReference type="InterPro" id="IPR006068">
    <property type="entry name" value="ATPase_P-typ_cation-transptr_C"/>
</dbReference>
<gene>
    <name evidence="8" type="ORF">ALEPTO_LOCUS1628</name>
</gene>
<evidence type="ECO:0000313" key="8">
    <source>
        <dbReference type="EMBL" id="CAG8462820.1"/>
    </source>
</evidence>
<evidence type="ECO:0000256" key="6">
    <source>
        <dbReference type="SAM" id="Phobius"/>
    </source>
</evidence>
<dbReference type="InterPro" id="IPR039720">
    <property type="entry name" value="TMEM94"/>
</dbReference>
<feature type="transmembrane region" description="Helical" evidence="6">
    <location>
        <begin position="114"/>
        <end position="132"/>
    </location>
</feature>
<feature type="transmembrane region" description="Helical" evidence="6">
    <location>
        <begin position="1005"/>
        <end position="1026"/>
    </location>
</feature>
<dbReference type="Pfam" id="PF13246">
    <property type="entry name" value="Cation_ATPase"/>
    <property type="match status" value="1"/>
</dbReference>
<dbReference type="GO" id="GO:0016020">
    <property type="term" value="C:membrane"/>
    <property type="evidence" value="ECO:0007669"/>
    <property type="project" value="UniProtKB-SubCell"/>
</dbReference>
<organism evidence="8 9">
    <name type="scientific">Ambispora leptoticha</name>
    <dbReference type="NCBI Taxonomy" id="144679"/>
    <lineage>
        <taxon>Eukaryota</taxon>
        <taxon>Fungi</taxon>
        <taxon>Fungi incertae sedis</taxon>
        <taxon>Mucoromycota</taxon>
        <taxon>Glomeromycotina</taxon>
        <taxon>Glomeromycetes</taxon>
        <taxon>Archaeosporales</taxon>
        <taxon>Ambisporaceae</taxon>
        <taxon>Ambispora</taxon>
    </lineage>
</organism>
<keyword evidence="4 6" id="KW-0472">Membrane</keyword>
<dbReference type="InterPro" id="IPR023299">
    <property type="entry name" value="ATPase_P-typ_cyto_dom_N"/>
</dbReference>
<comment type="caution">
    <text evidence="8">The sequence shown here is derived from an EMBL/GenBank/DDBJ whole genome shotgun (WGS) entry which is preliminary data.</text>
</comment>
<evidence type="ECO:0000256" key="2">
    <source>
        <dbReference type="ARBA" id="ARBA00022692"/>
    </source>
</evidence>
<dbReference type="Gene3D" id="1.20.1110.10">
    <property type="entry name" value="Calcium-transporting ATPase, transmembrane domain"/>
    <property type="match status" value="3"/>
</dbReference>
<dbReference type="AlphaFoldDB" id="A0A9N8Z1W5"/>
<dbReference type="PANTHER" id="PTHR13219:SF6">
    <property type="entry name" value="TRANSMEMBRANE PROTEIN 94"/>
    <property type="match status" value="1"/>
</dbReference>
<feature type="transmembrane region" description="Helical" evidence="6">
    <location>
        <begin position="977"/>
        <end position="999"/>
    </location>
</feature>
<dbReference type="GO" id="GO:0000166">
    <property type="term" value="F:nucleotide binding"/>
    <property type="evidence" value="ECO:0007669"/>
    <property type="project" value="InterPro"/>
</dbReference>
<dbReference type="Gene3D" id="3.40.50.1000">
    <property type="entry name" value="HAD superfamily/HAD-like"/>
    <property type="match status" value="2"/>
</dbReference>
<name>A0A9N8Z1W5_9GLOM</name>
<feature type="transmembrane region" description="Helical" evidence="6">
    <location>
        <begin position="1047"/>
        <end position="1076"/>
    </location>
</feature>